<comment type="caution">
    <text evidence="2">The sequence shown here is derived from an EMBL/GenBank/DDBJ whole genome shotgun (WGS) entry which is preliminary data.</text>
</comment>
<dbReference type="Proteomes" id="UP000176326">
    <property type="component" value="Unassembled WGS sequence"/>
</dbReference>
<evidence type="ECO:0000313" key="2">
    <source>
        <dbReference type="EMBL" id="OGZ28564.1"/>
    </source>
</evidence>
<dbReference type="EMBL" id="MHMN01000016">
    <property type="protein sequence ID" value="OGZ28564.1"/>
    <property type="molecule type" value="Genomic_DNA"/>
</dbReference>
<dbReference type="AlphaFoldDB" id="A0A1G2ERX7"/>
<reference evidence="2 3" key="1">
    <citation type="journal article" date="2016" name="Nat. Commun.">
        <title>Thousands of microbial genomes shed light on interconnected biogeochemical processes in an aquifer system.</title>
        <authorList>
            <person name="Anantharaman K."/>
            <person name="Brown C.T."/>
            <person name="Hug L.A."/>
            <person name="Sharon I."/>
            <person name="Castelle C.J."/>
            <person name="Probst A.J."/>
            <person name="Thomas B.C."/>
            <person name="Singh A."/>
            <person name="Wilkins M.J."/>
            <person name="Karaoz U."/>
            <person name="Brodie E.L."/>
            <person name="Williams K.H."/>
            <person name="Hubbard S.S."/>
            <person name="Banfield J.F."/>
        </authorList>
    </citation>
    <scope>NUCLEOTIDE SEQUENCE [LARGE SCALE GENOMIC DNA]</scope>
</reference>
<sequence length="333" mass="38495">MDNKDITTLIEILKHKRREDLSSLLKESLSEVEQSTQYGSRWNSVISSFLIFAPLDNYYKLKDLEEKDKKIILDSILEIYPIADGLPEITLMEFRILREEYRNKELATYVGRTVRVFVSYSTEDKKFAGELKQQLEELGLEVFIAHEDINPSSDWQETILNNLKSTDIFMPVMTKNFHVSFWTDQESGIAFGEEKFIMPIAVDGVVPYGFLGKFQAYRQNSENPINVCEIIEAVIKGSPDFSSPLLDSLIKSFANSHTYDSAGSRSTLLLKFTEMTAEQVNEIFRSVLQNGQIYEYRSANKNIKELFKKYKQLLDEKLLERVLDKEELSLKDV</sequence>
<organism evidence="2 3">
    <name type="scientific">Candidatus Nealsonbacteria bacterium RIFOXYC1_FULL_40_7</name>
    <dbReference type="NCBI Taxonomy" id="1801678"/>
    <lineage>
        <taxon>Bacteria</taxon>
        <taxon>Candidatus Nealsoniibacteriota</taxon>
    </lineage>
</organism>
<dbReference type="InterPro" id="IPR035897">
    <property type="entry name" value="Toll_tir_struct_dom_sf"/>
</dbReference>
<dbReference type="SUPFAM" id="SSF52200">
    <property type="entry name" value="Toll/Interleukin receptor TIR domain"/>
    <property type="match status" value="1"/>
</dbReference>
<evidence type="ECO:0000259" key="1">
    <source>
        <dbReference type="PROSITE" id="PS50104"/>
    </source>
</evidence>
<feature type="domain" description="TIR" evidence="1">
    <location>
        <begin position="112"/>
        <end position="238"/>
    </location>
</feature>
<dbReference type="Gene3D" id="3.40.50.10140">
    <property type="entry name" value="Toll/interleukin-1 receptor homology (TIR) domain"/>
    <property type="match status" value="1"/>
</dbReference>
<evidence type="ECO:0000313" key="3">
    <source>
        <dbReference type="Proteomes" id="UP000176326"/>
    </source>
</evidence>
<dbReference type="GO" id="GO:0007165">
    <property type="term" value="P:signal transduction"/>
    <property type="evidence" value="ECO:0007669"/>
    <property type="project" value="InterPro"/>
</dbReference>
<gene>
    <name evidence="2" type="ORF">A2427_02365</name>
</gene>
<name>A0A1G2ERX7_9BACT</name>
<dbReference type="InterPro" id="IPR000157">
    <property type="entry name" value="TIR_dom"/>
</dbReference>
<proteinExistence type="predicted"/>
<accession>A0A1G2ERX7</accession>
<protein>
    <recommendedName>
        <fullName evidence="1">TIR domain-containing protein</fullName>
    </recommendedName>
</protein>
<dbReference type="Pfam" id="PF13676">
    <property type="entry name" value="TIR_2"/>
    <property type="match status" value="1"/>
</dbReference>
<dbReference type="PROSITE" id="PS50104">
    <property type="entry name" value="TIR"/>
    <property type="match status" value="1"/>
</dbReference>